<gene>
    <name evidence="1" type="ORF">SCALOS_LOCUS4226</name>
</gene>
<name>A0ACA9LDZ9_9GLOM</name>
<evidence type="ECO:0000313" key="2">
    <source>
        <dbReference type="Proteomes" id="UP000789860"/>
    </source>
</evidence>
<proteinExistence type="predicted"/>
<reference evidence="1" key="1">
    <citation type="submission" date="2021-06" db="EMBL/GenBank/DDBJ databases">
        <authorList>
            <person name="Kallberg Y."/>
            <person name="Tangrot J."/>
            <person name="Rosling A."/>
        </authorList>
    </citation>
    <scope>NUCLEOTIDE SEQUENCE</scope>
    <source>
        <strain evidence="1">AU212A</strain>
    </source>
</reference>
<accession>A0ACA9LDZ9</accession>
<dbReference type="EMBL" id="CAJVPM010005510">
    <property type="protein sequence ID" value="CAG8525019.1"/>
    <property type="molecule type" value="Genomic_DNA"/>
</dbReference>
<keyword evidence="2" id="KW-1185">Reference proteome</keyword>
<organism evidence="1 2">
    <name type="scientific">Scutellospora calospora</name>
    <dbReference type="NCBI Taxonomy" id="85575"/>
    <lineage>
        <taxon>Eukaryota</taxon>
        <taxon>Fungi</taxon>
        <taxon>Fungi incertae sedis</taxon>
        <taxon>Mucoromycota</taxon>
        <taxon>Glomeromycotina</taxon>
        <taxon>Glomeromycetes</taxon>
        <taxon>Diversisporales</taxon>
        <taxon>Gigasporaceae</taxon>
        <taxon>Scutellospora</taxon>
    </lineage>
</organism>
<evidence type="ECO:0000313" key="1">
    <source>
        <dbReference type="EMBL" id="CAG8525019.1"/>
    </source>
</evidence>
<comment type="caution">
    <text evidence="1">The sequence shown here is derived from an EMBL/GenBank/DDBJ whole genome shotgun (WGS) entry which is preliminary data.</text>
</comment>
<dbReference type="Proteomes" id="UP000789860">
    <property type="component" value="Unassembled WGS sequence"/>
</dbReference>
<sequence>MAPLEEHEVTYGDNKKIFYHASGPSDGPLLIFVHGWPAIGKLWKPQMDAFAAMGFRCVAPDMPGYGKSTARKVIEDYAQEQINIGMLALLKDTGRDKAVWIAAGLCVPYGMIELGLEEILKTVDRNIYPEDEYPYGQWAYQKFYETDFEKASAFFDADIPAFLRASRVKGNPASVGKPGALAQVIKDGGWMGGAEKPDPKYRHIPLEYTVYDSEDTFNEFVAAMEKTGFWAPDAWYMNHSRNRAYTLKNRKNDGNLEFPVLFVNHGKHAAAVQEPEGSQGRRLPLGSRGEAHRSERHHRQMAARGGQWNLARPVGRQRFTPPPTPPQQPSPPPQPLPPIPPPANGVVNIRQAIDSRQPTGFDPSSQSFEAVAGFVRFGAEGLVGFAPGGDVWEAGAGAGFGFQEQRFACVVGGAGDQVVDRYEQGAVVVVDWIGLWGDGYSLRVGLHLLFLYVYVPFKRLHQTFLLFRCVVGGPLESRSLGVRGPALFRLHFSPFSNASSHLLAVELASG</sequence>
<protein>
    <submittedName>
        <fullName evidence="1">5219_t:CDS:1</fullName>
    </submittedName>
</protein>